<dbReference type="RefSeq" id="WP_155953253.1">
    <property type="nucleotide sequence ID" value="NZ_DAMANS010000033.1"/>
</dbReference>
<dbReference type="Proteomes" id="UP000183255">
    <property type="component" value="Unassembled WGS sequence"/>
</dbReference>
<evidence type="ECO:0000256" key="1">
    <source>
        <dbReference type="SAM" id="MobiDB-lite"/>
    </source>
</evidence>
<dbReference type="EMBL" id="FNDZ01000004">
    <property type="protein sequence ID" value="SDI80291.1"/>
    <property type="molecule type" value="Genomic_DNA"/>
</dbReference>
<reference evidence="2 3" key="1">
    <citation type="submission" date="2016-10" db="EMBL/GenBank/DDBJ databases">
        <authorList>
            <person name="de Groot N.N."/>
        </authorList>
    </citation>
    <scope>NUCLEOTIDE SEQUENCE [LARGE SCALE GENOMIC DNA]</scope>
    <source>
        <strain evidence="2 3">CGMCC 1.5058</strain>
    </source>
</reference>
<sequence length="53" mass="5875">MALNDTAKEKMLQLIEAKKNGNGKKGKTERPEKSIQGTSKPKKMKKNGGLFDK</sequence>
<proteinExistence type="predicted"/>
<evidence type="ECO:0000313" key="2">
    <source>
        <dbReference type="EMBL" id="SDI80291.1"/>
    </source>
</evidence>
<name>A0A1G8NJ33_9CLOT</name>
<gene>
    <name evidence="2" type="ORF">SAMN05421804_104221</name>
</gene>
<feature type="region of interest" description="Disordered" evidence="1">
    <location>
        <begin position="1"/>
        <end position="53"/>
    </location>
</feature>
<evidence type="ECO:0000313" key="3">
    <source>
        <dbReference type="Proteomes" id="UP000183255"/>
    </source>
</evidence>
<organism evidence="2 3">
    <name type="scientific">Proteiniclasticum ruminis</name>
    <dbReference type="NCBI Taxonomy" id="398199"/>
    <lineage>
        <taxon>Bacteria</taxon>
        <taxon>Bacillati</taxon>
        <taxon>Bacillota</taxon>
        <taxon>Clostridia</taxon>
        <taxon>Eubacteriales</taxon>
        <taxon>Clostridiaceae</taxon>
        <taxon>Proteiniclasticum</taxon>
    </lineage>
</organism>
<dbReference type="AlphaFoldDB" id="A0A1G8NJ33"/>
<protein>
    <submittedName>
        <fullName evidence="2">Uncharacterized protein</fullName>
    </submittedName>
</protein>
<feature type="compositionally biased region" description="Basic and acidic residues" evidence="1">
    <location>
        <begin position="1"/>
        <end position="19"/>
    </location>
</feature>
<accession>A0A1G8NJ33</accession>